<name>A0A413SKU0_9FIRM</name>
<dbReference type="EMBL" id="QSFP01000005">
    <property type="protein sequence ID" value="RHA68330.1"/>
    <property type="molecule type" value="Genomic_DNA"/>
</dbReference>
<accession>A0A413SKU0</accession>
<organism evidence="2 3">
    <name type="scientific">Roseburia intestinalis</name>
    <dbReference type="NCBI Taxonomy" id="166486"/>
    <lineage>
        <taxon>Bacteria</taxon>
        <taxon>Bacillati</taxon>
        <taxon>Bacillota</taxon>
        <taxon>Clostridia</taxon>
        <taxon>Lachnospirales</taxon>
        <taxon>Lachnospiraceae</taxon>
        <taxon>Roseburia</taxon>
    </lineage>
</organism>
<keyword evidence="1" id="KW-0812">Transmembrane</keyword>
<dbReference type="AlphaFoldDB" id="A0A413SKU0"/>
<reference evidence="2 3" key="1">
    <citation type="submission" date="2018-08" db="EMBL/GenBank/DDBJ databases">
        <title>A genome reference for cultivated species of the human gut microbiota.</title>
        <authorList>
            <person name="Zou Y."/>
            <person name="Xue W."/>
            <person name="Luo G."/>
        </authorList>
    </citation>
    <scope>NUCLEOTIDE SEQUENCE [LARGE SCALE GENOMIC DNA]</scope>
    <source>
        <strain evidence="2 3">AM43-11</strain>
    </source>
</reference>
<sequence>MSERKVVWQMQRVVKQHKWFLFILIGFIVISFFQFLPQTDTLHLYEKTPQSFELTAGGLLKYGIEGQNADQAGECELEEYHTDRLTGPEIAERQACGLPEETPAATLARTTQSEAALGEQNQSRFQMLRFLVEVYVLLMIPAVILHMALKRFSSHMIILWQNIKYIHLVDGKKAKRIPVIE</sequence>
<dbReference type="Proteomes" id="UP000284465">
    <property type="component" value="Unassembled WGS sequence"/>
</dbReference>
<comment type="caution">
    <text evidence="2">The sequence shown here is derived from an EMBL/GenBank/DDBJ whole genome shotgun (WGS) entry which is preliminary data.</text>
</comment>
<evidence type="ECO:0000313" key="3">
    <source>
        <dbReference type="Proteomes" id="UP000284465"/>
    </source>
</evidence>
<proteinExistence type="predicted"/>
<feature type="transmembrane region" description="Helical" evidence="1">
    <location>
        <begin position="20"/>
        <end position="37"/>
    </location>
</feature>
<keyword evidence="1" id="KW-0472">Membrane</keyword>
<protein>
    <submittedName>
        <fullName evidence="2">Uncharacterized protein</fullName>
    </submittedName>
</protein>
<keyword evidence="1" id="KW-1133">Transmembrane helix</keyword>
<evidence type="ECO:0000256" key="1">
    <source>
        <dbReference type="SAM" id="Phobius"/>
    </source>
</evidence>
<gene>
    <name evidence="2" type="ORF">DW927_06310</name>
</gene>
<feature type="transmembrane region" description="Helical" evidence="1">
    <location>
        <begin position="127"/>
        <end position="149"/>
    </location>
</feature>
<evidence type="ECO:0000313" key="2">
    <source>
        <dbReference type="EMBL" id="RHA68330.1"/>
    </source>
</evidence>